<feature type="compositionally biased region" description="Basic and acidic residues" evidence="9">
    <location>
        <begin position="1012"/>
        <end position="1028"/>
    </location>
</feature>
<dbReference type="GO" id="GO:0003723">
    <property type="term" value="F:RNA binding"/>
    <property type="evidence" value="ECO:0007669"/>
    <property type="project" value="UniProtKB-UniRule"/>
</dbReference>
<feature type="compositionally biased region" description="Basic and acidic residues" evidence="9">
    <location>
        <begin position="931"/>
        <end position="955"/>
    </location>
</feature>
<dbReference type="InterPro" id="IPR000571">
    <property type="entry name" value="Znf_CCCH"/>
</dbReference>
<feature type="region of interest" description="Disordered" evidence="9">
    <location>
        <begin position="143"/>
        <end position="170"/>
    </location>
</feature>
<feature type="domain" description="RRM" evidence="10">
    <location>
        <begin position="435"/>
        <end position="519"/>
    </location>
</feature>
<keyword evidence="6" id="KW-0238">DNA-binding</keyword>
<dbReference type="GO" id="GO:0000398">
    <property type="term" value="P:mRNA splicing, via spliceosome"/>
    <property type="evidence" value="ECO:0007669"/>
    <property type="project" value="InterPro"/>
</dbReference>
<evidence type="ECO:0000259" key="10">
    <source>
        <dbReference type="PROSITE" id="PS50102"/>
    </source>
</evidence>
<feature type="zinc finger region" description="C3H1-type" evidence="8">
    <location>
        <begin position="197"/>
        <end position="225"/>
    </location>
</feature>
<organism evidence="12 13">
    <name type="scientific">Vitis vinifera</name>
    <name type="common">Grape</name>
    <dbReference type="NCBI Taxonomy" id="29760"/>
    <lineage>
        <taxon>Eukaryota</taxon>
        <taxon>Viridiplantae</taxon>
        <taxon>Streptophyta</taxon>
        <taxon>Embryophyta</taxon>
        <taxon>Tracheophyta</taxon>
        <taxon>Spermatophyta</taxon>
        <taxon>Magnoliopsida</taxon>
        <taxon>eudicotyledons</taxon>
        <taxon>Gunneridae</taxon>
        <taxon>Pentapetalae</taxon>
        <taxon>rosids</taxon>
        <taxon>Vitales</taxon>
        <taxon>Vitaceae</taxon>
        <taxon>Viteae</taxon>
        <taxon>Vitis</taxon>
    </lineage>
</organism>
<dbReference type="SMART" id="SM00361">
    <property type="entry name" value="RRM_1"/>
    <property type="match status" value="1"/>
</dbReference>
<dbReference type="PROSITE" id="PS50103">
    <property type="entry name" value="ZF_C3H1"/>
    <property type="match status" value="2"/>
</dbReference>
<feature type="compositionally biased region" description="Basic and acidic residues" evidence="9">
    <location>
        <begin position="893"/>
        <end position="923"/>
    </location>
</feature>
<dbReference type="PRINTS" id="PR01848">
    <property type="entry name" value="U2AUXFACTOR"/>
</dbReference>
<feature type="compositionally biased region" description="Basic and acidic residues" evidence="9">
    <location>
        <begin position="773"/>
        <end position="796"/>
    </location>
</feature>
<keyword evidence="3 8" id="KW-0863">Zinc-finger</keyword>
<feature type="compositionally biased region" description="Basic and acidic residues" evidence="9">
    <location>
        <begin position="809"/>
        <end position="838"/>
    </location>
</feature>
<feature type="compositionally biased region" description="Basic and acidic residues" evidence="9">
    <location>
        <begin position="143"/>
        <end position="157"/>
    </location>
</feature>
<dbReference type="GO" id="GO:0003677">
    <property type="term" value="F:DNA binding"/>
    <property type="evidence" value="ECO:0007669"/>
    <property type="project" value="UniProtKB-KW"/>
</dbReference>
<dbReference type="InterPro" id="IPR000504">
    <property type="entry name" value="RRM_dom"/>
</dbReference>
<feature type="region of interest" description="Disordered" evidence="9">
    <location>
        <begin position="1"/>
        <end position="114"/>
    </location>
</feature>
<feature type="compositionally biased region" description="Basic residues" evidence="9">
    <location>
        <begin position="9"/>
        <end position="23"/>
    </location>
</feature>
<dbReference type="InterPro" id="IPR009145">
    <property type="entry name" value="U2AF_small"/>
</dbReference>
<dbReference type="GO" id="GO:0008270">
    <property type="term" value="F:zinc ion binding"/>
    <property type="evidence" value="ECO:0007669"/>
    <property type="project" value="UniProtKB-KW"/>
</dbReference>
<name>A0A438JA53_VITVI</name>
<evidence type="ECO:0000313" key="12">
    <source>
        <dbReference type="EMBL" id="RVX05851.1"/>
    </source>
</evidence>
<proteinExistence type="predicted"/>
<evidence type="ECO:0000256" key="5">
    <source>
        <dbReference type="ARBA" id="ARBA00022884"/>
    </source>
</evidence>
<dbReference type="SMART" id="SM00356">
    <property type="entry name" value="ZnF_C3H1"/>
    <property type="match status" value="2"/>
</dbReference>
<keyword evidence="4 8" id="KW-0862">Zinc</keyword>
<keyword evidence="5 7" id="KW-0694">RNA-binding</keyword>
<feature type="compositionally biased region" description="Basic and acidic residues" evidence="9">
    <location>
        <begin position="708"/>
        <end position="741"/>
    </location>
</feature>
<sequence length="1074" mass="125778">MENQGMSRKEKRKAAKKQKRKQTRREAAVRLREEEEAKLNDPEEQERMRLMEQEEAERCERERRKFEESERMWLEAAAERKRRKEAEEEERRKILEELEKKEVEKENELNEDDDWEYAEGPAEIIWQGNEIIVKKKRVRIAKKDVDQHSRKEEDTERPTSNPLPPQSEAFSDHNASIISSQQLFADVSEQIPNFGTEQDKDHCPFHIKTGACRFGQRCSRVHFYPDKSCTLLIKNMYNGPGLAWEQDEGLEDLKLEPPKSPPNPLPLESSLKDNPMLAPISICVFIHDLDTYFWSTFTKCFLTVRVLCTLSFCSLTTSRLWATSFSWGIGAVPLIAVGTCQGLSLQAANPLVGYRKVSATYKFTGLEIIIPPVIVEFDTKDLLLPNCQEANSNGLLETRRPSETVCTGRCIFDRKNGKSIDHIFLLCPVAFELWQHLFFDWYTDEEVERCYEEFYEDVQTEFLKFGEIVNFKVCRNGSFHLRGNVYVHYKSLDSAVLAYHSINGRYYAGKQVTCEFVGVTRWKVAICGEYMKSRFKTCSHGTACNFIHCFRNPGGDYEWADWDKPPPRYWVKNMVALFGLTDESGYDKEVKQESMGRRRSTSNAGTVDADRYHSRHSRSRESGYSHGEYARRQFDENDAHKNVYYQRHTSDGRKRIKMHEERYEEEVHFGDNRYIRSRIHNVESDGDLLRDGTRDRERHNDHRRKSSRQREKVLESPDDYGERKNKTYDSEGDWSDREGDKSRKHGHTRKSLKHQKEAMAVMDDLGDSNNSIHEPDSDGGWSDRDGDHDGHHDHTMKSLKNRSKMSEFSNDHRNSKYRTDATDSDGDSSHRNRQGDRYHSHRRKSSRHWDEVSETADDDEDKRKRTHDTDPTGDWSDEVGERHQSKRRNCSRHWSDDHEETEKNVKDEFQGQEFDTEKPDVPRVQKHSHSSRKDGSNKEMISRADFISEDKKSNGNHEASSSDQHGRRSKLYNLDSRYHSDENIDKEGDWEPEKTRKSRREKSTSHKHHKYRDHEDYSKSKSRGGDRSIHRRHSTSLNNADSSEEYQDSENKDKRHGGKYQSSSHRRHSEKSNS</sequence>
<dbReference type="GO" id="GO:0089701">
    <property type="term" value="C:U2AF complex"/>
    <property type="evidence" value="ECO:0007669"/>
    <property type="project" value="InterPro"/>
</dbReference>
<dbReference type="AlphaFoldDB" id="A0A438JA53"/>
<dbReference type="PROSITE" id="PS50102">
    <property type="entry name" value="RRM"/>
    <property type="match status" value="1"/>
</dbReference>
<accession>A0A438JA53</accession>
<dbReference type="InterPro" id="IPR035979">
    <property type="entry name" value="RBD_domain_sf"/>
</dbReference>
<reference evidence="12 13" key="1">
    <citation type="journal article" date="2018" name="PLoS Genet.">
        <title>Population sequencing reveals clonal diversity and ancestral inbreeding in the grapevine cultivar Chardonnay.</title>
        <authorList>
            <person name="Roach M.J."/>
            <person name="Johnson D.L."/>
            <person name="Bohlmann J."/>
            <person name="van Vuuren H.J."/>
            <person name="Jones S.J."/>
            <person name="Pretorius I.S."/>
            <person name="Schmidt S.A."/>
            <person name="Borneman A.R."/>
        </authorList>
    </citation>
    <scope>NUCLEOTIDE SEQUENCE [LARGE SCALE GENOMIC DNA]</scope>
    <source>
        <strain evidence="13">cv. Chardonnay</strain>
        <tissue evidence="12">Leaf</tissue>
    </source>
</reference>
<evidence type="ECO:0000256" key="6">
    <source>
        <dbReference type="ARBA" id="ARBA00023125"/>
    </source>
</evidence>
<dbReference type="FunFam" id="3.30.70.330:FF:000318">
    <property type="entry name" value="Zinc finger CCCH domain-containing protein 5"/>
    <property type="match status" value="1"/>
</dbReference>
<evidence type="ECO:0000259" key="11">
    <source>
        <dbReference type="PROSITE" id="PS50103"/>
    </source>
</evidence>
<feature type="compositionally biased region" description="Basic and acidic residues" evidence="9">
    <location>
        <begin position="861"/>
        <end position="870"/>
    </location>
</feature>
<feature type="region of interest" description="Disordered" evidence="9">
    <location>
        <begin position="686"/>
        <end position="1074"/>
    </location>
</feature>
<feature type="compositionally biased region" description="Basic residues" evidence="9">
    <location>
        <begin position="996"/>
        <end position="1011"/>
    </location>
</feature>
<evidence type="ECO:0000256" key="8">
    <source>
        <dbReference type="PROSITE-ProRule" id="PRU00723"/>
    </source>
</evidence>
<feature type="compositionally biased region" description="Basic and acidic residues" evidence="9">
    <location>
        <begin position="24"/>
        <end position="108"/>
    </location>
</feature>
<feature type="compositionally biased region" description="Basic residues" evidence="9">
    <location>
        <begin position="742"/>
        <end position="753"/>
    </location>
</feature>
<evidence type="ECO:0000256" key="7">
    <source>
        <dbReference type="PROSITE-ProRule" id="PRU00176"/>
    </source>
</evidence>
<keyword evidence="1 8" id="KW-0479">Metal-binding</keyword>
<gene>
    <name evidence="12" type="primary">Os02g0557500_1</name>
    <name evidence="12" type="ORF">CK203_023832</name>
</gene>
<evidence type="ECO:0000256" key="2">
    <source>
        <dbReference type="ARBA" id="ARBA00022737"/>
    </source>
</evidence>
<evidence type="ECO:0000256" key="4">
    <source>
        <dbReference type="ARBA" id="ARBA00022833"/>
    </source>
</evidence>
<evidence type="ECO:0000256" key="9">
    <source>
        <dbReference type="SAM" id="MobiDB-lite"/>
    </source>
</evidence>
<dbReference type="PANTHER" id="PTHR12620">
    <property type="entry name" value="U2 SNRNP AUXILIARY FACTOR, SMALL SUBUNIT"/>
    <property type="match status" value="1"/>
</dbReference>
<feature type="compositionally biased region" description="Basic residues" evidence="9">
    <location>
        <begin position="1054"/>
        <end position="1074"/>
    </location>
</feature>
<evidence type="ECO:0000256" key="3">
    <source>
        <dbReference type="ARBA" id="ARBA00022771"/>
    </source>
</evidence>
<feature type="region of interest" description="Disordered" evidence="9">
    <location>
        <begin position="589"/>
        <end position="635"/>
    </location>
</feature>
<dbReference type="SUPFAM" id="SSF54928">
    <property type="entry name" value="RNA-binding domain, RBD"/>
    <property type="match status" value="1"/>
</dbReference>
<dbReference type="Proteomes" id="UP000288805">
    <property type="component" value="Unassembled WGS sequence"/>
</dbReference>
<protein>
    <submittedName>
        <fullName evidence="12">Zinc finger CCCH domain-containing protein 16</fullName>
    </submittedName>
</protein>
<dbReference type="Gene3D" id="3.30.70.330">
    <property type="match status" value="1"/>
</dbReference>
<feature type="domain" description="C3H1-type" evidence="11">
    <location>
        <begin position="521"/>
        <end position="551"/>
    </location>
</feature>
<evidence type="ECO:0000256" key="1">
    <source>
        <dbReference type="ARBA" id="ARBA00022723"/>
    </source>
</evidence>
<keyword evidence="2" id="KW-0677">Repeat</keyword>
<feature type="compositionally biased region" description="Basic and acidic residues" evidence="9">
    <location>
        <begin position="686"/>
        <end position="700"/>
    </location>
</feature>
<comment type="caution">
    <text evidence="12">The sequence shown here is derived from an EMBL/GenBank/DDBJ whole genome shotgun (WGS) entry which is preliminary data.</text>
</comment>
<evidence type="ECO:0000313" key="13">
    <source>
        <dbReference type="Proteomes" id="UP000288805"/>
    </source>
</evidence>
<feature type="domain" description="C3H1-type" evidence="11">
    <location>
        <begin position="197"/>
        <end position="225"/>
    </location>
</feature>
<dbReference type="EMBL" id="QGNW01000054">
    <property type="protein sequence ID" value="RVX05851.1"/>
    <property type="molecule type" value="Genomic_DNA"/>
</dbReference>
<dbReference type="InterPro" id="IPR012677">
    <property type="entry name" value="Nucleotide-bd_a/b_plait_sf"/>
</dbReference>
<dbReference type="InterPro" id="IPR003954">
    <property type="entry name" value="RRM_euk-type"/>
</dbReference>
<feature type="compositionally biased region" description="Basic and acidic residues" evidence="9">
    <location>
        <begin position="976"/>
        <end position="995"/>
    </location>
</feature>
<feature type="zinc finger region" description="C3H1-type" evidence="8">
    <location>
        <begin position="521"/>
        <end position="551"/>
    </location>
</feature>
<feature type="compositionally biased region" description="Basic and acidic residues" evidence="9">
    <location>
        <begin position="619"/>
        <end position="635"/>
    </location>
</feature>